<evidence type="ECO:0000256" key="2">
    <source>
        <dbReference type="ARBA" id="ARBA00022741"/>
    </source>
</evidence>
<keyword evidence="1" id="KW-0436">Ligase</keyword>
<dbReference type="InterPro" id="IPR006195">
    <property type="entry name" value="aa-tRNA-synth_II"/>
</dbReference>
<dbReference type="GO" id="GO:0000049">
    <property type="term" value="F:tRNA binding"/>
    <property type="evidence" value="ECO:0007669"/>
    <property type="project" value="TreeGrafter"/>
</dbReference>
<reference evidence="6 7" key="1">
    <citation type="journal article" date="2016" name="Nat. Commun.">
        <title>Thousands of microbial genomes shed light on interconnected biogeochemical processes in an aquifer system.</title>
        <authorList>
            <person name="Anantharaman K."/>
            <person name="Brown C.T."/>
            <person name="Hug L.A."/>
            <person name="Sharon I."/>
            <person name="Castelle C.J."/>
            <person name="Probst A.J."/>
            <person name="Thomas B.C."/>
            <person name="Singh A."/>
            <person name="Wilkins M.J."/>
            <person name="Karaoz U."/>
            <person name="Brodie E.L."/>
            <person name="Williams K.H."/>
            <person name="Hubbard S.S."/>
            <person name="Banfield J.F."/>
        </authorList>
    </citation>
    <scope>NUCLEOTIDE SEQUENCE [LARGE SCALE GENOMIC DNA]</scope>
</reference>
<sequence length="341" mass="39335">MTTWREFKNNPRLKERYEKRTEIIRLIREFFWREGFIETDTQIAVALPGQEPELSPVPVTLHNEKGAPRKFYLQTSPEFAMKKLLAAGFGKIFQMCKCFRDYESFGGLHNPEFTMIEWYRANATYTDIMDDTERLFKYVAEQTGVRAVAWNGREIAISGAWDRKTMRDVWKEHVGVDLNDHLLVPAMRELARGRGYAVAEDEPYEDVFYRIFLNEIEPKLGRERPVFVYEYPVSMASLSRKCAYDPRYAERFELYIGGLELANAFGELTDAEEQKNRLEADKAKRAAAGKEVYPVDPDFIAALQFGIPDTGGIALGVDRMVMLFVGARDINEVLFQTEGEP</sequence>
<protein>
    <submittedName>
        <fullName evidence="6">EF-P lysine aminoacylase GenX</fullName>
    </submittedName>
</protein>
<feature type="coiled-coil region" evidence="4">
    <location>
        <begin position="261"/>
        <end position="291"/>
    </location>
</feature>
<accession>A0A1F7VF64</accession>
<feature type="domain" description="Aminoacyl-transfer RNA synthetases class-II family profile" evidence="5">
    <location>
        <begin position="20"/>
        <end position="341"/>
    </location>
</feature>
<dbReference type="PROSITE" id="PS50862">
    <property type="entry name" value="AA_TRNA_LIGASE_II"/>
    <property type="match status" value="1"/>
</dbReference>
<dbReference type="Pfam" id="PF00152">
    <property type="entry name" value="tRNA-synt_2"/>
    <property type="match status" value="1"/>
</dbReference>
<dbReference type="InterPro" id="IPR045864">
    <property type="entry name" value="aa-tRNA-synth_II/BPL/LPL"/>
</dbReference>
<dbReference type="InterPro" id="IPR018149">
    <property type="entry name" value="Lys-tRNA-synth_II_C"/>
</dbReference>
<dbReference type="PRINTS" id="PR00982">
    <property type="entry name" value="TRNASYNTHLYS"/>
</dbReference>
<dbReference type="AlphaFoldDB" id="A0A1F7VF64"/>
<comment type="caution">
    <text evidence="6">The sequence shown here is derived from an EMBL/GenBank/DDBJ whole genome shotgun (WGS) entry which is preliminary data.</text>
</comment>
<organism evidence="6 7">
    <name type="scientific">Candidatus Uhrbacteria bacterium RIFCSPLOWO2_02_FULL_51_9</name>
    <dbReference type="NCBI Taxonomy" id="1802410"/>
    <lineage>
        <taxon>Bacteria</taxon>
        <taxon>Candidatus Uhriibacteriota</taxon>
    </lineage>
</organism>
<dbReference type="Proteomes" id="UP000176678">
    <property type="component" value="Unassembled WGS sequence"/>
</dbReference>
<dbReference type="PANTHER" id="PTHR42918">
    <property type="entry name" value="LYSYL-TRNA SYNTHETASE"/>
    <property type="match status" value="1"/>
</dbReference>
<gene>
    <name evidence="6" type="ORF">A3H75_03465</name>
</gene>
<dbReference type="NCBIfam" id="NF006828">
    <property type="entry name" value="PRK09350.1"/>
    <property type="match status" value="1"/>
</dbReference>
<dbReference type="InterPro" id="IPR004525">
    <property type="entry name" value="EpmA"/>
</dbReference>
<evidence type="ECO:0000256" key="4">
    <source>
        <dbReference type="SAM" id="Coils"/>
    </source>
</evidence>
<evidence type="ECO:0000313" key="6">
    <source>
        <dbReference type="EMBL" id="OGL88637.1"/>
    </source>
</evidence>
<keyword evidence="3" id="KW-0067">ATP-binding</keyword>
<keyword evidence="2" id="KW-0547">Nucleotide-binding</keyword>
<dbReference type="GO" id="GO:0005524">
    <property type="term" value="F:ATP binding"/>
    <property type="evidence" value="ECO:0007669"/>
    <property type="project" value="UniProtKB-KW"/>
</dbReference>
<evidence type="ECO:0000313" key="7">
    <source>
        <dbReference type="Proteomes" id="UP000176678"/>
    </source>
</evidence>
<evidence type="ECO:0000259" key="5">
    <source>
        <dbReference type="PROSITE" id="PS50862"/>
    </source>
</evidence>
<dbReference type="GO" id="GO:0006430">
    <property type="term" value="P:lysyl-tRNA aminoacylation"/>
    <property type="evidence" value="ECO:0007669"/>
    <property type="project" value="InterPro"/>
</dbReference>
<dbReference type="STRING" id="1802410.A3H75_03465"/>
<proteinExistence type="predicted"/>
<dbReference type="GO" id="GO:0005829">
    <property type="term" value="C:cytosol"/>
    <property type="evidence" value="ECO:0007669"/>
    <property type="project" value="TreeGrafter"/>
</dbReference>
<dbReference type="NCBIfam" id="TIGR00462">
    <property type="entry name" value="genX"/>
    <property type="match status" value="1"/>
</dbReference>
<dbReference type="GO" id="GO:0004824">
    <property type="term" value="F:lysine-tRNA ligase activity"/>
    <property type="evidence" value="ECO:0007669"/>
    <property type="project" value="InterPro"/>
</dbReference>
<dbReference type="EMBL" id="MGES01000035">
    <property type="protein sequence ID" value="OGL88637.1"/>
    <property type="molecule type" value="Genomic_DNA"/>
</dbReference>
<dbReference type="PANTHER" id="PTHR42918:SF6">
    <property type="entry name" value="ELONGATION FACTOR P--(R)-BETA-LYSINE LIGASE"/>
    <property type="match status" value="1"/>
</dbReference>
<evidence type="ECO:0000256" key="3">
    <source>
        <dbReference type="ARBA" id="ARBA00022840"/>
    </source>
</evidence>
<name>A0A1F7VF64_9BACT</name>
<evidence type="ECO:0000256" key="1">
    <source>
        <dbReference type="ARBA" id="ARBA00022598"/>
    </source>
</evidence>
<dbReference type="SUPFAM" id="SSF55681">
    <property type="entry name" value="Class II aaRS and biotin synthetases"/>
    <property type="match status" value="1"/>
</dbReference>
<dbReference type="Gene3D" id="3.30.930.10">
    <property type="entry name" value="Bira Bifunctional Protein, Domain 2"/>
    <property type="match status" value="1"/>
</dbReference>
<dbReference type="InterPro" id="IPR004364">
    <property type="entry name" value="Aa-tRNA-synt_II"/>
</dbReference>
<keyword evidence="4" id="KW-0175">Coiled coil</keyword>